<proteinExistence type="predicted"/>
<dbReference type="Proteomes" id="UP000688947">
    <property type="component" value="Unassembled WGS sequence"/>
</dbReference>
<name>A0A8T1UEI3_9STRA</name>
<evidence type="ECO:0000313" key="3">
    <source>
        <dbReference type="Proteomes" id="UP000688947"/>
    </source>
</evidence>
<keyword evidence="1" id="KW-0472">Membrane</keyword>
<feature type="transmembrane region" description="Helical" evidence="1">
    <location>
        <begin position="188"/>
        <end position="212"/>
    </location>
</feature>
<dbReference type="VEuPathDB" id="FungiDB:PC110_g15040"/>
<dbReference type="OrthoDB" id="104849at2759"/>
<comment type="caution">
    <text evidence="2">The sequence shown here is derived from an EMBL/GenBank/DDBJ whole genome shotgun (WGS) entry which is preliminary data.</text>
</comment>
<reference evidence="2" key="1">
    <citation type="submission" date="2021-01" db="EMBL/GenBank/DDBJ databases">
        <title>Phytophthora aleatoria, a newly-described species from Pinus radiata is distinct from Phytophthora cactorum isolates based on comparative genomics.</title>
        <authorList>
            <person name="Mcdougal R."/>
            <person name="Panda P."/>
            <person name="Williams N."/>
            <person name="Studholme D.J."/>
        </authorList>
    </citation>
    <scope>NUCLEOTIDE SEQUENCE</scope>
    <source>
        <strain evidence="2">NZFS 3830</strain>
    </source>
</reference>
<protein>
    <submittedName>
        <fullName evidence="2">Uncharacterized protein</fullName>
    </submittedName>
</protein>
<evidence type="ECO:0000313" key="2">
    <source>
        <dbReference type="EMBL" id="KAG6959394.1"/>
    </source>
</evidence>
<gene>
    <name evidence="2" type="ORF">JG687_00008817</name>
</gene>
<organism evidence="2 3">
    <name type="scientific">Phytophthora cactorum</name>
    <dbReference type="NCBI Taxonomy" id="29920"/>
    <lineage>
        <taxon>Eukaryota</taxon>
        <taxon>Sar</taxon>
        <taxon>Stramenopiles</taxon>
        <taxon>Oomycota</taxon>
        <taxon>Peronosporomycetes</taxon>
        <taxon>Peronosporales</taxon>
        <taxon>Peronosporaceae</taxon>
        <taxon>Phytophthora</taxon>
    </lineage>
</organism>
<sequence>MDESALATKVLGMCDEVQRLEGEYGPMVNEVVALESKWCELEKKLAASTPQAYYDRVLRELESSTEHGMGEASTGRFFTLRERAQLEPQPVEQQDGSARTGGLSTLEAWLQLEREHGSQAGIISHPEMETTLQQRWTRFAEEDLGTFVTCSTLFTFVQTGKEFHAAKDKLLPTTQRVTLALRRTGPKVPLLVCSATVGIAGMKLSIAAVSYYRQDFSRDNVFMALPVCGALLNVHRGSRAMAKGALGLAALGYGADYIFSIYHRLKFEDALRQHEEEQALLRFQAITMTPAKAFDHAAHAQHRWRRFLNRDSKHYAGFSVMAGGLQFAKAVSSHKRAKGIAYLTKKTAEKLPKLMIYPLVLGVTGAELLVWGTSYLNDGKDDDTSQIARDAKLAPAAFAVYGTTLNSVYPLVGRWRRVRGWLRPFKWGAVGLGIDYAVTKLTAEQAKTQTPALLEVEKE</sequence>
<dbReference type="VEuPathDB" id="FungiDB:PC110_g15039"/>
<dbReference type="EMBL" id="JAENGZ010000438">
    <property type="protein sequence ID" value="KAG6959394.1"/>
    <property type="molecule type" value="Genomic_DNA"/>
</dbReference>
<keyword evidence="1" id="KW-0812">Transmembrane</keyword>
<evidence type="ECO:0000256" key="1">
    <source>
        <dbReference type="SAM" id="Phobius"/>
    </source>
</evidence>
<accession>A0A8T1UEI3</accession>
<feature type="transmembrane region" description="Helical" evidence="1">
    <location>
        <begin position="240"/>
        <end position="262"/>
    </location>
</feature>
<feature type="transmembrane region" description="Helical" evidence="1">
    <location>
        <begin position="393"/>
        <end position="412"/>
    </location>
</feature>
<keyword evidence="1" id="KW-1133">Transmembrane helix</keyword>
<dbReference type="AlphaFoldDB" id="A0A8T1UEI3"/>
<feature type="transmembrane region" description="Helical" evidence="1">
    <location>
        <begin position="354"/>
        <end position="373"/>
    </location>
</feature>